<evidence type="ECO:0000313" key="1">
    <source>
        <dbReference type="EMBL" id="GIO33751.1"/>
    </source>
</evidence>
<comment type="caution">
    <text evidence="1">The sequence shown here is derived from an EMBL/GenBank/DDBJ whole genome shotgun (WGS) entry which is preliminary data.</text>
</comment>
<dbReference type="Proteomes" id="UP000679779">
    <property type="component" value="Unassembled WGS sequence"/>
</dbReference>
<dbReference type="Pfam" id="PF19645">
    <property type="entry name" value="DUF6148"/>
    <property type="match status" value="1"/>
</dbReference>
<dbReference type="AlphaFoldDB" id="A0A919XK88"/>
<gene>
    <name evidence="1" type="ORF">J2TS6_48920</name>
</gene>
<dbReference type="InterPro" id="IPR046146">
    <property type="entry name" value="DUF6148"/>
</dbReference>
<protein>
    <submittedName>
        <fullName evidence="1">Uncharacterized protein</fullName>
    </submittedName>
</protein>
<sequence length="75" mass="8818">MPRMSLEEARAMYKLWHDAEIALATSKSYSIAGRTLTRVDMPIIQERKKYYGRIIDELESGRRRTKVRSITPFDL</sequence>
<proteinExistence type="predicted"/>
<evidence type="ECO:0000313" key="2">
    <source>
        <dbReference type="Proteomes" id="UP000679779"/>
    </source>
</evidence>
<name>A0A919XK88_9BACL</name>
<organism evidence="1 2">
    <name type="scientific">Paenibacillus albilobatus</name>
    <dbReference type="NCBI Taxonomy" id="2716884"/>
    <lineage>
        <taxon>Bacteria</taxon>
        <taxon>Bacillati</taxon>
        <taxon>Bacillota</taxon>
        <taxon>Bacilli</taxon>
        <taxon>Bacillales</taxon>
        <taxon>Paenibacillaceae</taxon>
        <taxon>Paenibacillus</taxon>
    </lineage>
</organism>
<reference evidence="1" key="1">
    <citation type="submission" date="2021-03" db="EMBL/GenBank/DDBJ databases">
        <title>Antimicrobial resistance genes in bacteria isolated from Japanese honey, and their potential for conferring macrolide and lincosamide resistance in the American foulbrood pathogen Paenibacillus larvae.</title>
        <authorList>
            <person name="Okamoto M."/>
            <person name="Kumagai M."/>
            <person name="Kanamori H."/>
            <person name="Takamatsu D."/>
        </authorList>
    </citation>
    <scope>NUCLEOTIDE SEQUENCE</scope>
    <source>
        <strain evidence="1">J2TS6</strain>
    </source>
</reference>
<dbReference type="EMBL" id="BORQ01000007">
    <property type="protein sequence ID" value="GIO33751.1"/>
    <property type="molecule type" value="Genomic_DNA"/>
</dbReference>
<keyword evidence="2" id="KW-1185">Reference proteome</keyword>
<accession>A0A919XK88</accession>